<dbReference type="PROSITE" id="PS50017">
    <property type="entry name" value="DEATH_DOMAIN"/>
    <property type="match status" value="1"/>
</dbReference>
<accession>A0A9X0CQG7</accession>
<dbReference type="InterPro" id="IPR016729">
    <property type="entry name" value="FADD"/>
</dbReference>
<gene>
    <name evidence="3" type="ORF">OS493_022007</name>
</gene>
<dbReference type="Proteomes" id="UP001163046">
    <property type="component" value="Unassembled WGS sequence"/>
</dbReference>
<dbReference type="SUPFAM" id="SSF47986">
    <property type="entry name" value="DEATH domain"/>
    <property type="match status" value="1"/>
</dbReference>
<dbReference type="PANTHER" id="PTHR15077:SF12">
    <property type="entry name" value="DEATH DOMAIN-CONTAINING PROTEIN"/>
    <property type="match status" value="1"/>
</dbReference>
<evidence type="ECO:0000256" key="1">
    <source>
        <dbReference type="SAM" id="MobiDB-lite"/>
    </source>
</evidence>
<proteinExistence type="predicted"/>
<evidence type="ECO:0000313" key="3">
    <source>
        <dbReference type="EMBL" id="KAJ7371910.1"/>
    </source>
</evidence>
<dbReference type="EMBL" id="MU826840">
    <property type="protein sequence ID" value="KAJ7371910.1"/>
    <property type="molecule type" value="Genomic_DNA"/>
</dbReference>
<comment type="caution">
    <text evidence="3">The sequence shown here is derived from an EMBL/GenBank/DDBJ whole genome shotgun (WGS) entry which is preliminary data.</text>
</comment>
<name>A0A9X0CQG7_9CNID</name>
<dbReference type="AlphaFoldDB" id="A0A9X0CQG7"/>
<reference evidence="3" key="1">
    <citation type="submission" date="2023-01" db="EMBL/GenBank/DDBJ databases">
        <title>Genome assembly of the deep-sea coral Lophelia pertusa.</title>
        <authorList>
            <person name="Herrera S."/>
            <person name="Cordes E."/>
        </authorList>
    </citation>
    <scope>NUCLEOTIDE SEQUENCE</scope>
    <source>
        <strain evidence="3">USNM1676648</strain>
        <tissue evidence="3">Polyp</tissue>
    </source>
</reference>
<keyword evidence="4" id="KW-1185">Reference proteome</keyword>
<dbReference type="Gene3D" id="1.10.533.10">
    <property type="entry name" value="Death Domain, Fas"/>
    <property type="match status" value="1"/>
</dbReference>
<feature type="domain" description="Death" evidence="2">
    <location>
        <begin position="20"/>
        <end position="103"/>
    </location>
</feature>
<dbReference type="OrthoDB" id="5990061at2759"/>
<feature type="region of interest" description="Disordered" evidence="1">
    <location>
        <begin position="101"/>
        <end position="146"/>
    </location>
</feature>
<feature type="compositionally biased region" description="Basic and acidic residues" evidence="1">
    <location>
        <begin position="109"/>
        <end position="134"/>
    </location>
</feature>
<sequence length="174" mass="19414">MERNPSHNGDEDAGRRAVVTATHVLEICQDVGSCWHDLGITLKLSPAALHNVDNDYRLCREKAREMLYTWMEMKGNAATVGILADALEDIRKKSIAQKLLGVQQTSRDQIQRDEQQNSRSRTDENRFQRNDDGSHGNAGGVHYGNITFNAGPDSNVTFFGGNNQRSTVRGTKKE</sequence>
<dbReference type="InterPro" id="IPR000488">
    <property type="entry name" value="Death_dom"/>
</dbReference>
<dbReference type="Pfam" id="PF00531">
    <property type="entry name" value="Death"/>
    <property type="match status" value="1"/>
</dbReference>
<dbReference type="InterPro" id="IPR011029">
    <property type="entry name" value="DEATH-like_dom_sf"/>
</dbReference>
<evidence type="ECO:0000313" key="4">
    <source>
        <dbReference type="Proteomes" id="UP001163046"/>
    </source>
</evidence>
<dbReference type="PANTHER" id="PTHR15077">
    <property type="entry name" value="FAS-ASSOCIATING DEATH DOMAIN-CONTAINING PROTEIN FADD"/>
    <property type="match status" value="1"/>
</dbReference>
<dbReference type="GO" id="GO:0007165">
    <property type="term" value="P:signal transduction"/>
    <property type="evidence" value="ECO:0007669"/>
    <property type="project" value="InterPro"/>
</dbReference>
<evidence type="ECO:0000259" key="2">
    <source>
        <dbReference type="PROSITE" id="PS50017"/>
    </source>
</evidence>
<dbReference type="CDD" id="cd01670">
    <property type="entry name" value="Death"/>
    <property type="match status" value="1"/>
</dbReference>
<feature type="region of interest" description="Disordered" evidence="1">
    <location>
        <begin position="155"/>
        <end position="174"/>
    </location>
</feature>
<organism evidence="3 4">
    <name type="scientific">Desmophyllum pertusum</name>
    <dbReference type="NCBI Taxonomy" id="174260"/>
    <lineage>
        <taxon>Eukaryota</taxon>
        <taxon>Metazoa</taxon>
        <taxon>Cnidaria</taxon>
        <taxon>Anthozoa</taxon>
        <taxon>Hexacorallia</taxon>
        <taxon>Scleractinia</taxon>
        <taxon>Caryophylliina</taxon>
        <taxon>Caryophylliidae</taxon>
        <taxon>Desmophyllum</taxon>
    </lineage>
</organism>
<protein>
    <recommendedName>
        <fullName evidence="2">Death domain-containing protein</fullName>
    </recommendedName>
</protein>